<dbReference type="Proteomes" id="UP001589789">
    <property type="component" value="Unassembled WGS sequence"/>
</dbReference>
<evidence type="ECO:0000259" key="6">
    <source>
        <dbReference type="PROSITE" id="PS50931"/>
    </source>
</evidence>
<keyword evidence="3" id="KW-0238">DNA-binding</keyword>
<evidence type="ECO:0000256" key="1">
    <source>
        <dbReference type="ARBA" id="ARBA00009437"/>
    </source>
</evidence>
<reference evidence="7 8" key="1">
    <citation type="submission" date="2024-09" db="EMBL/GenBank/DDBJ databases">
        <authorList>
            <person name="Sun Q."/>
            <person name="Mori K."/>
        </authorList>
    </citation>
    <scope>NUCLEOTIDE SEQUENCE [LARGE SCALE GENOMIC DNA]</scope>
    <source>
        <strain evidence="7 8">CCM 7468</strain>
    </source>
</reference>
<keyword evidence="5" id="KW-0804">Transcription</keyword>
<dbReference type="InterPro" id="IPR000847">
    <property type="entry name" value="LysR_HTH_N"/>
</dbReference>
<dbReference type="SUPFAM" id="SSF53850">
    <property type="entry name" value="Periplasmic binding protein-like II"/>
    <property type="match status" value="1"/>
</dbReference>
<proteinExistence type="inferred from homology"/>
<keyword evidence="8" id="KW-1185">Reference proteome</keyword>
<evidence type="ECO:0000256" key="2">
    <source>
        <dbReference type="ARBA" id="ARBA00023015"/>
    </source>
</evidence>
<dbReference type="PANTHER" id="PTHR30293">
    <property type="entry name" value="TRANSCRIPTIONAL REGULATORY PROTEIN NAC-RELATED"/>
    <property type="match status" value="1"/>
</dbReference>
<dbReference type="Pfam" id="PF03466">
    <property type="entry name" value="LysR_substrate"/>
    <property type="match status" value="1"/>
</dbReference>
<accession>A0ABV6IQG5</accession>
<dbReference type="RefSeq" id="WP_198384460.1">
    <property type="nucleotide sequence ID" value="NZ_JBHLVZ010000016.1"/>
</dbReference>
<dbReference type="EMBL" id="JBHLVZ010000016">
    <property type="protein sequence ID" value="MFC0385830.1"/>
    <property type="molecule type" value="Genomic_DNA"/>
</dbReference>
<dbReference type="Pfam" id="PF00126">
    <property type="entry name" value="HTH_1"/>
    <property type="match status" value="1"/>
</dbReference>
<evidence type="ECO:0000256" key="5">
    <source>
        <dbReference type="ARBA" id="ARBA00023163"/>
    </source>
</evidence>
<dbReference type="InterPro" id="IPR036388">
    <property type="entry name" value="WH-like_DNA-bd_sf"/>
</dbReference>
<evidence type="ECO:0000313" key="7">
    <source>
        <dbReference type="EMBL" id="MFC0385830.1"/>
    </source>
</evidence>
<sequence>MDLRRLRTVLAIMEHGSLSRAAERLGIAQPALGAQLRHLEEELGVPLLLRHSRGVTPTEAGRALRDGAWPLLEGLDALAARIRDLGNTPCGRVVVGVTPSTGNLLAAPLLRATTQDLPGVALSFVEALSTALIDQVAEGAVDLAVCYDMPADRRGVRGETLARDWLVFVETHEAGRIAGRAEIPFAEAAAVPLVMSALGNEVLRQMIEGSARAAGLDLIVAHEVQSMGLTRALLSDPGLGAILPYGALIDDIRAGRLVAARLVRPVVGRRLCLVHSDRRPLNRAELALRGALLQLMAAPEGEGWEAPPGQDAI</sequence>
<keyword evidence="4" id="KW-0010">Activator</keyword>
<dbReference type="InterPro" id="IPR036390">
    <property type="entry name" value="WH_DNA-bd_sf"/>
</dbReference>
<comment type="caution">
    <text evidence="7">The sequence shown here is derived from an EMBL/GenBank/DDBJ whole genome shotgun (WGS) entry which is preliminary data.</text>
</comment>
<name>A0ABV6IQG5_9PROT</name>
<dbReference type="Gene3D" id="1.10.10.10">
    <property type="entry name" value="Winged helix-like DNA-binding domain superfamily/Winged helix DNA-binding domain"/>
    <property type="match status" value="1"/>
</dbReference>
<gene>
    <name evidence="7" type="ORF">ACFFIC_09700</name>
</gene>
<dbReference type="InterPro" id="IPR005119">
    <property type="entry name" value="LysR_subst-bd"/>
</dbReference>
<dbReference type="PROSITE" id="PS50931">
    <property type="entry name" value="HTH_LYSR"/>
    <property type="match status" value="1"/>
</dbReference>
<dbReference type="SUPFAM" id="SSF46785">
    <property type="entry name" value="Winged helix' DNA-binding domain"/>
    <property type="match status" value="1"/>
</dbReference>
<evidence type="ECO:0000313" key="8">
    <source>
        <dbReference type="Proteomes" id="UP001589789"/>
    </source>
</evidence>
<keyword evidence="2" id="KW-0805">Transcription regulation</keyword>
<dbReference type="PANTHER" id="PTHR30293:SF0">
    <property type="entry name" value="NITROGEN ASSIMILATION REGULATORY PROTEIN NAC"/>
    <property type="match status" value="1"/>
</dbReference>
<evidence type="ECO:0000256" key="4">
    <source>
        <dbReference type="ARBA" id="ARBA00023159"/>
    </source>
</evidence>
<dbReference type="Gene3D" id="3.40.190.10">
    <property type="entry name" value="Periplasmic binding protein-like II"/>
    <property type="match status" value="2"/>
</dbReference>
<comment type="similarity">
    <text evidence="1">Belongs to the LysR transcriptional regulatory family.</text>
</comment>
<protein>
    <submittedName>
        <fullName evidence="7">LysR family transcriptional regulator</fullName>
    </submittedName>
</protein>
<evidence type="ECO:0000256" key="3">
    <source>
        <dbReference type="ARBA" id="ARBA00023125"/>
    </source>
</evidence>
<dbReference type="PRINTS" id="PR00039">
    <property type="entry name" value="HTHLYSR"/>
</dbReference>
<feature type="domain" description="HTH lysR-type" evidence="6">
    <location>
        <begin position="1"/>
        <end position="58"/>
    </location>
</feature>
<organism evidence="7 8">
    <name type="scientific">Muricoccus vinaceus</name>
    <dbReference type="NCBI Taxonomy" id="424704"/>
    <lineage>
        <taxon>Bacteria</taxon>
        <taxon>Pseudomonadati</taxon>
        <taxon>Pseudomonadota</taxon>
        <taxon>Alphaproteobacteria</taxon>
        <taxon>Acetobacterales</taxon>
        <taxon>Roseomonadaceae</taxon>
        <taxon>Muricoccus</taxon>
    </lineage>
</organism>